<dbReference type="InterPro" id="IPR000847">
    <property type="entry name" value="LysR_HTH_N"/>
</dbReference>
<dbReference type="PANTHER" id="PTHR30118">
    <property type="entry name" value="HTH-TYPE TRANSCRIPTIONAL REGULATOR LEUO-RELATED"/>
    <property type="match status" value="1"/>
</dbReference>
<dbReference type="Gene3D" id="3.40.190.10">
    <property type="entry name" value="Periplasmic binding protein-like II"/>
    <property type="match status" value="2"/>
</dbReference>
<dbReference type="PANTHER" id="PTHR30118:SF6">
    <property type="entry name" value="HTH-TYPE TRANSCRIPTIONAL REGULATOR LEUO"/>
    <property type="match status" value="1"/>
</dbReference>
<dbReference type="Pfam" id="PF03466">
    <property type="entry name" value="LysR_substrate"/>
    <property type="match status" value="1"/>
</dbReference>
<dbReference type="Gene3D" id="1.10.10.10">
    <property type="entry name" value="Winged helix-like DNA-binding domain superfamily/Winged helix DNA-binding domain"/>
    <property type="match status" value="1"/>
</dbReference>
<dbReference type="InterPro" id="IPR050389">
    <property type="entry name" value="LysR-type_TF"/>
</dbReference>
<dbReference type="InterPro" id="IPR036388">
    <property type="entry name" value="WH-like_DNA-bd_sf"/>
</dbReference>
<dbReference type="InterPro" id="IPR005119">
    <property type="entry name" value="LysR_subst-bd"/>
</dbReference>
<dbReference type="SUPFAM" id="SSF46785">
    <property type="entry name" value="Winged helix' DNA-binding domain"/>
    <property type="match status" value="1"/>
</dbReference>
<accession>A0A1H6AJ69</accession>
<dbReference type="Proteomes" id="UP000236745">
    <property type="component" value="Unassembled WGS sequence"/>
</dbReference>
<dbReference type="InterPro" id="IPR036390">
    <property type="entry name" value="WH_DNA-bd_sf"/>
</dbReference>
<dbReference type="OrthoDB" id="8839911at2"/>
<proteinExistence type="inferred from homology"/>
<dbReference type="PROSITE" id="PS50931">
    <property type="entry name" value="HTH_LYSR"/>
    <property type="match status" value="1"/>
</dbReference>
<organism evidence="6 7">
    <name type="scientific">Marinobacterium lutimaris</name>
    <dbReference type="NCBI Taxonomy" id="568106"/>
    <lineage>
        <taxon>Bacteria</taxon>
        <taxon>Pseudomonadati</taxon>
        <taxon>Pseudomonadota</taxon>
        <taxon>Gammaproteobacteria</taxon>
        <taxon>Oceanospirillales</taxon>
        <taxon>Oceanospirillaceae</taxon>
        <taxon>Marinobacterium</taxon>
    </lineage>
</organism>
<evidence type="ECO:0000256" key="3">
    <source>
        <dbReference type="ARBA" id="ARBA00023125"/>
    </source>
</evidence>
<evidence type="ECO:0000256" key="4">
    <source>
        <dbReference type="ARBA" id="ARBA00023163"/>
    </source>
</evidence>
<dbReference type="GO" id="GO:0003677">
    <property type="term" value="F:DNA binding"/>
    <property type="evidence" value="ECO:0007669"/>
    <property type="project" value="UniProtKB-KW"/>
</dbReference>
<feature type="domain" description="HTH lysR-type" evidence="5">
    <location>
        <begin position="6"/>
        <end position="63"/>
    </location>
</feature>
<comment type="similarity">
    <text evidence="1">Belongs to the LysR transcriptional regulatory family.</text>
</comment>
<keyword evidence="7" id="KW-1185">Reference proteome</keyword>
<sequence>MRLNKFDMNLVVVLDALLTERNITRAGERLFLSQSATSGALARLRDYFDDPLLVQVGRKMVLTPLAESLVQPIRSLLIQAQTTLETRPEMNPADISRKLTFLMSDHTSTVVMPAVAREISKQAPGISLEIATPGDDPWSELDQGKIDFLLMPNTFLNDDHPKLQLFIEEFVCICSADNPDIGDSISHQQYAEASHIGVGFGSQLRPGIDAVLAKNAGVERKVAMTVSAYSQLPQYVIGTDRIATVHKRLADFWGEFLPIRIVKPEINFPKIPWSLQWHQYRDLDPVIGWVRDLMLDITGDEVSRQLAVGEAAEQLRSQG</sequence>
<keyword evidence="3" id="KW-0238">DNA-binding</keyword>
<evidence type="ECO:0000259" key="5">
    <source>
        <dbReference type="PROSITE" id="PS50931"/>
    </source>
</evidence>
<dbReference type="GO" id="GO:0003700">
    <property type="term" value="F:DNA-binding transcription factor activity"/>
    <property type="evidence" value="ECO:0007669"/>
    <property type="project" value="InterPro"/>
</dbReference>
<dbReference type="RefSeq" id="WP_104003168.1">
    <property type="nucleotide sequence ID" value="NZ_FNVQ01000002.1"/>
</dbReference>
<keyword evidence="4" id="KW-0804">Transcription</keyword>
<gene>
    <name evidence="6" type="ORF">SAMN05444390_10252</name>
</gene>
<reference evidence="6 7" key="1">
    <citation type="submission" date="2016-10" db="EMBL/GenBank/DDBJ databases">
        <authorList>
            <person name="de Groot N.N."/>
        </authorList>
    </citation>
    <scope>NUCLEOTIDE SEQUENCE [LARGE SCALE GENOMIC DNA]</scope>
    <source>
        <strain evidence="6 7">DSM 22012</strain>
    </source>
</reference>
<evidence type="ECO:0000256" key="2">
    <source>
        <dbReference type="ARBA" id="ARBA00023015"/>
    </source>
</evidence>
<protein>
    <submittedName>
        <fullName evidence="6">Transcriptional regulator, LysR family</fullName>
    </submittedName>
</protein>
<dbReference type="SUPFAM" id="SSF53850">
    <property type="entry name" value="Periplasmic binding protein-like II"/>
    <property type="match status" value="1"/>
</dbReference>
<keyword evidence="2" id="KW-0805">Transcription regulation</keyword>
<name>A0A1H6AJ69_9GAMM</name>
<evidence type="ECO:0000313" key="6">
    <source>
        <dbReference type="EMBL" id="SEG48442.1"/>
    </source>
</evidence>
<dbReference type="AlphaFoldDB" id="A0A1H6AJ69"/>
<evidence type="ECO:0000313" key="7">
    <source>
        <dbReference type="Proteomes" id="UP000236745"/>
    </source>
</evidence>
<dbReference type="Pfam" id="PF00126">
    <property type="entry name" value="HTH_1"/>
    <property type="match status" value="1"/>
</dbReference>
<dbReference type="EMBL" id="FNVQ01000002">
    <property type="protein sequence ID" value="SEG48442.1"/>
    <property type="molecule type" value="Genomic_DNA"/>
</dbReference>
<evidence type="ECO:0000256" key="1">
    <source>
        <dbReference type="ARBA" id="ARBA00009437"/>
    </source>
</evidence>